<keyword evidence="3" id="KW-1185">Reference proteome</keyword>
<feature type="coiled-coil region" evidence="1">
    <location>
        <begin position="60"/>
        <end position="94"/>
    </location>
</feature>
<evidence type="ECO:0000313" key="2">
    <source>
        <dbReference type="EMBL" id="WVT04170.1"/>
    </source>
</evidence>
<sequence length="104" mass="10742">MANFGNPAFGAAMGNAGGMALIAAGAVGLASAIGDGLAAAAEARYQGRYNDALTTAINHAGEMEAMARKAMELLAELEAENHRLRAACRQRQEVIDLLKAKARA</sequence>
<name>A0ABZ2BCF2_9HYPH</name>
<organism evidence="2 3">
    <name type="scientific">Sinorhizobium chiapasense</name>
    <dbReference type="NCBI Taxonomy" id="501572"/>
    <lineage>
        <taxon>Bacteria</taxon>
        <taxon>Pseudomonadati</taxon>
        <taxon>Pseudomonadota</taxon>
        <taxon>Alphaproteobacteria</taxon>
        <taxon>Hyphomicrobiales</taxon>
        <taxon>Rhizobiaceae</taxon>
        <taxon>Sinorhizobium/Ensifer group</taxon>
        <taxon>Sinorhizobium</taxon>
    </lineage>
</organism>
<proteinExistence type="predicted"/>
<dbReference type="RefSeq" id="WP_331373353.1">
    <property type="nucleotide sequence ID" value="NZ_CP133148.1"/>
</dbReference>
<dbReference type="EMBL" id="CP133148">
    <property type="protein sequence ID" value="WVT04170.1"/>
    <property type="molecule type" value="Genomic_DNA"/>
</dbReference>
<gene>
    <name evidence="2" type="ORF">RB548_01780</name>
</gene>
<keyword evidence="1" id="KW-0175">Coiled coil</keyword>
<dbReference type="Proteomes" id="UP001432360">
    <property type="component" value="Chromosome"/>
</dbReference>
<evidence type="ECO:0000256" key="1">
    <source>
        <dbReference type="SAM" id="Coils"/>
    </source>
</evidence>
<accession>A0ABZ2BCF2</accession>
<protein>
    <submittedName>
        <fullName evidence="2">Uncharacterized protein</fullName>
    </submittedName>
</protein>
<evidence type="ECO:0000313" key="3">
    <source>
        <dbReference type="Proteomes" id="UP001432360"/>
    </source>
</evidence>
<reference evidence="2" key="1">
    <citation type="submission" date="2023-08" db="EMBL/GenBank/DDBJ databases">
        <title>Complete genome sequence of Sinorhizobium chiapanecum ITTG S70 isolated from Acaciella angustissima nodules in Chiapas-Mexico.</title>
        <authorList>
            <person name="Rincon-Rosales R."/>
            <person name="Rogel M.A."/>
            <person name="Rincon-Medina C.I."/>
            <person name="Guerrero G."/>
            <person name="Manzano-Gomez L.A."/>
            <person name="Lopez-Lopez A."/>
            <person name="Rincon Molina F.A."/>
            <person name="Martinez-Romero E."/>
        </authorList>
    </citation>
    <scope>NUCLEOTIDE SEQUENCE</scope>
    <source>
        <strain evidence="2">ITTG S70</strain>
    </source>
</reference>